<evidence type="ECO:0000313" key="2">
    <source>
        <dbReference type="Proteomes" id="UP000763557"/>
    </source>
</evidence>
<evidence type="ECO:0000313" key="1">
    <source>
        <dbReference type="EMBL" id="NRN64762.1"/>
    </source>
</evidence>
<sequence length="103" mass="10846">MNGGFLTDYERLTRHAGEFGGLAERAASIAGDLNRTLDALGQPWGNDEVGQSFSAVHSGPSRDILGSLDAAAGRLRDMGDRLTAMAKAYRDVDTSTADGFGKV</sequence>
<keyword evidence="2" id="KW-1185">Reference proteome</keyword>
<protein>
    <recommendedName>
        <fullName evidence="3">WXG100 family type VII secretion target</fullName>
    </recommendedName>
</protein>
<dbReference type="Gene3D" id="1.10.287.1060">
    <property type="entry name" value="ESAT-6-like"/>
    <property type="match status" value="1"/>
</dbReference>
<gene>
    <name evidence="1" type="ORF">GC106_19680</name>
</gene>
<dbReference type="EMBL" id="JAAATY010000004">
    <property type="protein sequence ID" value="NRN64762.1"/>
    <property type="molecule type" value="Genomic_DNA"/>
</dbReference>
<comment type="caution">
    <text evidence="1">The sequence shown here is derived from an EMBL/GenBank/DDBJ whole genome shotgun (WGS) entry which is preliminary data.</text>
</comment>
<organism evidence="1 2">
    <name type="scientific">Kibdelosporangium persicum</name>
    <dbReference type="NCBI Taxonomy" id="2698649"/>
    <lineage>
        <taxon>Bacteria</taxon>
        <taxon>Bacillati</taxon>
        <taxon>Actinomycetota</taxon>
        <taxon>Actinomycetes</taxon>
        <taxon>Pseudonocardiales</taxon>
        <taxon>Pseudonocardiaceae</taxon>
        <taxon>Kibdelosporangium</taxon>
    </lineage>
</organism>
<accession>A0ABX2F0L9</accession>
<dbReference type="InterPro" id="IPR036689">
    <property type="entry name" value="ESAT-6-like_sf"/>
</dbReference>
<evidence type="ECO:0008006" key="3">
    <source>
        <dbReference type="Google" id="ProtNLM"/>
    </source>
</evidence>
<dbReference type="RefSeq" id="WP_173127460.1">
    <property type="nucleotide sequence ID" value="NZ_CBCSGW010000015.1"/>
</dbReference>
<proteinExistence type="predicted"/>
<dbReference type="SUPFAM" id="SSF140453">
    <property type="entry name" value="EsxAB dimer-like"/>
    <property type="match status" value="1"/>
</dbReference>
<reference evidence="1 2" key="1">
    <citation type="submission" date="2020-01" db="EMBL/GenBank/DDBJ databases">
        <title>Kibdelosporangium persica a novel Actinomycetes from a hot desert in Iran.</title>
        <authorList>
            <person name="Safaei N."/>
            <person name="Zaburannyi N."/>
            <person name="Mueller R."/>
            <person name="Wink J."/>
        </authorList>
    </citation>
    <scope>NUCLEOTIDE SEQUENCE [LARGE SCALE GENOMIC DNA]</scope>
    <source>
        <strain evidence="1 2">4NS15</strain>
    </source>
</reference>
<name>A0ABX2F0L9_9PSEU</name>
<dbReference type="Proteomes" id="UP000763557">
    <property type="component" value="Unassembled WGS sequence"/>
</dbReference>